<evidence type="ECO:0000256" key="1">
    <source>
        <dbReference type="SAM" id="Phobius"/>
    </source>
</evidence>
<name>A0A919B5G8_9ACTN</name>
<evidence type="ECO:0000313" key="3">
    <source>
        <dbReference type="Proteomes" id="UP000638313"/>
    </source>
</evidence>
<dbReference type="Proteomes" id="UP000638313">
    <property type="component" value="Unassembled WGS sequence"/>
</dbReference>
<dbReference type="EMBL" id="BNBD01000008">
    <property type="protein sequence ID" value="GHF55182.1"/>
    <property type="molecule type" value="Genomic_DNA"/>
</dbReference>
<organism evidence="2 3">
    <name type="scientific">Streptomyces mashuensis</name>
    <dbReference type="NCBI Taxonomy" id="33904"/>
    <lineage>
        <taxon>Bacteria</taxon>
        <taxon>Bacillati</taxon>
        <taxon>Actinomycetota</taxon>
        <taxon>Actinomycetes</taxon>
        <taxon>Kitasatosporales</taxon>
        <taxon>Streptomycetaceae</taxon>
        <taxon>Streptomyces</taxon>
    </lineage>
</organism>
<gene>
    <name evidence="2" type="ORF">GCM10010218_40740</name>
</gene>
<keyword evidence="1" id="KW-0472">Membrane</keyword>
<comment type="caution">
    <text evidence="2">The sequence shown here is derived from an EMBL/GenBank/DDBJ whole genome shotgun (WGS) entry which is preliminary data.</text>
</comment>
<keyword evidence="1" id="KW-1133">Transmembrane helix</keyword>
<sequence>METYLNFLLIRFGLIAGGLVLLALAAFAVAVVLKRRGRLEDVRRYAEPAARAAMRAAARRLEGGSAARRGGGGRGEGR</sequence>
<dbReference type="RefSeq" id="WP_190131082.1">
    <property type="nucleotide sequence ID" value="NZ_BNBD01000008.1"/>
</dbReference>
<keyword evidence="1" id="KW-0812">Transmembrane</keyword>
<feature type="transmembrane region" description="Helical" evidence="1">
    <location>
        <begin position="12"/>
        <end position="33"/>
    </location>
</feature>
<reference evidence="2" key="2">
    <citation type="submission" date="2020-09" db="EMBL/GenBank/DDBJ databases">
        <authorList>
            <person name="Sun Q."/>
            <person name="Ohkuma M."/>
        </authorList>
    </citation>
    <scope>NUCLEOTIDE SEQUENCE</scope>
    <source>
        <strain evidence="2">JCM 4059</strain>
    </source>
</reference>
<keyword evidence="3" id="KW-1185">Reference proteome</keyword>
<accession>A0A919B5G8</accession>
<proteinExistence type="predicted"/>
<dbReference type="AlphaFoldDB" id="A0A919B5G8"/>
<reference evidence="2" key="1">
    <citation type="journal article" date="2014" name="Int. J. Syst. Evol. Microbiol.">
        <title>Complete genome sequence of Corynebacterium casei LMG S-19264T (=DSM 44701T), isolated from a smear-ripened cheese.</title>
        <authorList>
            <consortium name="US DOE Joint Genome Institute (JGI-PGF)"/>
            <person name="Walter F."/>
            <person name="Albersmeier A."/>
            <person name="Kalinowski J."/>
            <person name="Ruckert C."/>
        </authorList>
    </citation>
    <scope>NUCLEOTIDE SEQUENCE</scope>
    <source>
        <strain evidence="2">JCM 4059</strain>
    </source>
</reference>
<evidence type="ECO:0000313" key="2">
    <source>
        <dbReference type="EMBL" id="GHF55182.1"/>
    </source>
</evidence>
<protein>
    <submittedName>
        <fullName evidence="2">Uncharacterized protein</fullName>
    </submittedName>
</protein>